<dbReference type="Gramene" id="CDP07981">
    <property type="protein sequence ID" value="CDP07981"/>
    <property type="gene ID" value="GSCOC_T00025543001"/>
</dbReference>
<reference evidence="2" key="1">
    <citation type="journal article" date="2014" name="Science">
        <title>The coffee genome provides insight into the convergent evolution of caffeine biosynthesis.</title>
        <authorList>
            <person name="Denoeud F."/>
            <person name="Carretero-Paulet L."/>
            <person name="Dereeper A."/>
            <person name="Droc G."/>
            <person name="Guyot R."/>
            <person name="Pietrella M."/>
            <person name="Zheng C."/>
            <person name="Alberti A."/>
            <person name="Anthony F."/>
            <person name="Aprea G."/>
            <person name="Aury J.M."/>
            <person name="Bento P."/>
            <person name="Bernard M."/>
            <person name="Bocs S."/>
            <person name="Campa C."/>
            <person name="Cenci A."/>
            <person name="Combes M.C."/>
            <person name="Crouzillat D."/>
            <person name="Da Silva C."/>
            <person name="Daddiego L."/>
            <person name="De Bellis F."/>
            <person name="Dussert S."/>
            <person name="Garsmeur O."/>
            <person name="Gayraud T."/>
            <person name="Guignon V."/>
            <person name="Jahn K."/>
            <person name="Jamilloux V."/>
            <person name="Joet T."/>
            <person name="Labadie K."/>
            <person name="Lan T."/>
            <person name="Leclercq J."/>
            <person name="Lepelley M."/>
            <person name="Leroy T."/>
            <person name="Li L.T."/>
            <person name="Librado P."/>
            <person name="Lopez L."/>
            <person name="Munoz A."/>
            <person name="Noel B."/>
            <person name="Pallavicini A."/>
            <person name="Perrotta G."/>
            <person name="Poncet V."/>
            <person name="Pot D."/>
            <person name="Priyono X."/>
            <person name="Rigoreau M."/>
            <person name="Rouard M."/>
            <person name="Rozas J."/>
            <person name="Tranchant-Dubreuil C."/>
            <person name="VanBuren R."/>
            <person name="Zhang Q."/>
            <person name="Andrade A.C."/>
            <person name="Argout X."/>
            <person name="Bertrand B."/>
            <person name="de Kochko A."/>
            <person name="Graziosi G."/>
            <person name="Henry R.J."/>
            <person name="Jayarama X."/>
            <person name="Ming R."/>
            <person name="Nagai C."/>
            <person name="Rounsley S."/>
            <person name="Sankoff D."/>
            <person name="Giuliano G."/>
            <person name="Albert V.A."/>
            <person name="Wincker P."/>
            <person name="Lashermes P."/>
        </authorList>
    </citation>
    <scope>NUCLEOTIDE SEQUENCE [LARGE SCALE GENOMIC DNA]</scope>
    <source>
        <strain evidence="2">cv. DH200-94</strain>
    </source>
</reference>
<gene>
    <name evidence="1" type="ORF">GSCOC_T00025543001</name>
</gene>
<accession>A0A068UHM1</accession>
<dbReference type="InterPro" id="IPR038582">
    <property type="entry name" value="Ribosomal_eS31_euk-type_sf"/>
</dbReference>
<organism evidence="1 2">
    <name type="scientific">Coffea canephora</name>
    <name type="common">Robusta coffee</name>
    <dbReference type="NCBI Taxonomy" id="49390"/>
    <lineage>
        <taxon>Eukaryota</taxon>
        <taxon>Viridiplantae</taxon>
        <taxon>Streptophyta</taxon>
        <taxon>Embryophyta</taxon>
        <taxon>Tracheophyta</taxon>
        <taxon>Spermatophyta</taxon>
        <taxon>Magnoliopsida</taxon>
        <taxon>eudicotyledons</taxon>
        <taxon>Gunneridae</taxon>
        <taxon>Pentapetalae</taxon>
        <taxon>asterids</taxon>
        <taxon>lamiids</taxon>
        <taxon>Gentianales</taxon>
        <taxon>Rubiaceae</taxon>
        <taxon>Ixoroideae</taxon>
        <taxon>Gardenieae complex</taxon>
        <taxon>Bertiereae - Coffeeae clade</taxon>
        <taxon>Coffeeae</taxon>
        <taxon>Coffea</taxon>
    </lineage>
</organism>
<keyword evidence="2" id="KW-1185">Reference proteome</keyword>
<evidence type="ECO:0000313" key="1">
    <source>
        <dbReference type="EMBL" id="CDP07981.1"/>
    </source>
</evidence>
<dbReference type="EMBL" id="HG739113">
    <property type="protein sequence ID" value="CDP07981.1"/>
    <property type="molecule type" value="Genomic_DNA"/>
</dbReference>
<protein>
    <submittedName>
        <fullName evidence="1">Uncharacterized protein</fullName>
    </submittedName>
</protein>
<sequence length="40" mass="4292">MVQRLRKECPNAECGVGTIAASVASPMFTRRLAVIEGTLD</sequence>
<evidence type="ECO:0000313" key="2">
    <source>
        <dbReference type="Proteomes" id="UP000295252"/>
    </source>
</evidence>
<name>A0A068UHM1_COFCA</name>
<dbReference type="InParanoid" id="A0A068UHM1"/>
<dbReference type="Proteomes" id="UP000295252">
    <property type="component" value="Chromosome III"/>
</dbReference>
<proteinExistence type="predicted"/>
<dbReference type="Gene3D" id="6.20.50.150">
    <property type="match status" value="1"/>
</dbReference>
<dbReference type="AlphaFoldDB" id="A0A068UHM1"/>